<accession>A0A8A1MGI1</accession>
<evidence type="ECO:0000256" key="1">
    <source>
        <dbReference type="SAM" id="MobiDB-lite"/>
    </source>
</evidence>
<feature type="region of interest" description="Disordered" evidence="1">
    <location>
        <begin position="1"/>
        <end position="37"/>
    </location>
</feature>
<reference evidence="2" key="1">
    <citation type="submission" date="2021-01" db="EMBL/GenBank/DDBJ databases">
        <title>Chromosome-level genome assembly of a human fungal pathogen reveals clustering of transcriptionally co-regulated genes.</title>
        <authorList>
            <person name="Voorhies M."/>
            <person name="Cohen S."/>
            <person name="Shea T.P."/>
            <person name="Petrus S."/>
            <person name="Munoz J.F."/>
            <person name="Poplawski S."/>
            <person name="Goldman W.E."/>
            <person name="Michael T."/>
            <person name="Cuomo C.A."/>
            <person name="Sil A."/>
            <person name="Beyhan S."/>
        </authorList>
    </citation>
    <scope>NUCLEOTIDE SEQUENCE</scope>
    <source>
        <strain evidence="2">WU24</strain>
    </source>
</reference>
<proteinExistence type="predicted"/>
<dbReference type="Proteomes" id="UP000663671">
    <property type="component" value="Chromosome 1"/>
</dbReference>
<dbReference type="OrthoDB" id="10414177at2759"/>
<name>A0A8A1MGI1_AJECA</name>
<protein>
    <submittedName>
        <fullName evidence="2">Uncharacterized protein</fullName>
    </submittedName>
</protein>
<sequence length="191" mass="20474">MAKSALDGSQADHRAHNGGPAQAPAQHSGKPKRKCANRIKARPRSIPSIHMIIVVAIQPLSPQASAAPLSRDATEHPYKSVRAWNSSVVVSGLGCTQVPSIMVSGSSRMREESDIQSDNSQGPLVINRRALQAMIIGGFLNFRPRSVTMQTQKGRRNKMEPVAAPAQVASGQRQVGDWEILCGTPASSRSH</sequence>
<dbReference type="EMBL" id="CP069114">
    <property type="protein sequence ID" value="QSS64250.1"/>
    <property type="molecule type" value="Genomic_DNA"/>
</dbReference>
<organism evidence="2 3">
    <name type="scientific">Ajellomyces capsulatus</name>
    <name type="common">Darling's disease fungus</name>
    <name type="synonym">Histoplasma capsulatum</name>
    <dbReference type="NCBI Taxonomy" id="5037"/>
    <lineage>
        <taxon>Eukaryota</taxon>
        <taxon>Fungi</taxon>
        <taxon>Dikarya</taxon>
        <taxon>Ascomycota</taxon>
        <taxon>Pezizomycotina</taxon>
        <taxon>Eurotiomycetes</taxon>
        <taxon>Eurotiomycetidae</taxon>
        <taxon>Onygenales</taxon>
        <taxon>Ajellomycetaceae</taxon>
        <taxon>Histoplasma</taxon>
    </lineage>
</organism>
<dbReference type="VEuPathDB" id="FungiDB:I7I51_01315"/>
<evidence type="ECO:0000313" key="3">
    <source>
        <dbReference type="Proteomes" id="UP000663671"/>
    </source>
</evidence>
<gene>
    <name evidence="2" type="ORF">I7I51_01315</name>
</gene>
<dbReference type="AlphaFoldDB" id="A0A8A1MGI1"/>
<evidence type="ECO:0000313" key="2">
    <source>
        <dbReference type="EMBL" id="QSS64250.1"/>
    </source>
</evidence>